<feature type="domain" description="DUF6535" evidence="3">
    <location>
        <begin position="103"/>
        <end position="280"/>
    </location>
</feature>
<sequence length="620" mass="69921">MDDGLLTASQRPSSAKLSFSSDARHRVSSTHSRSDSGVQDKLGAQAEVHMTISNKRLNPVEAETQSQVRLDQTPREAKGYIDPWRCGEKYQYSSSPESASGSWQKCHRLVKKYDDDMCDAWREEVDKLLIFAGLFSATITAFTIESYKWLQVDSDDLSSAYLYFLATEYAHSRNSSLPAIFENPLSNVDVSNSSIRINIFWFLSLTLSLTTVLVGILCLQWLREFQRASSPLPPKSSLALRQMRYSGLMAWRVPEILSALPLLLQISLLLFFAGLLDLLWDRDPIVAGVLSVAVGLVICFLGATTALPALQFVFSKDEMLRGDQCPYKSPQSWLFFRIAQVLVGITQKLRTSWTADSFDWIRIHRVLRSVTDMNWSELDMRWRVYRDATSVSWGTPKDMTDASDIVDSLEWVNHTFGTSSLEAILPLYHSLDGLSIPASSQLIQSLYQATPFEATTFRVMMDDRFSPTETQKREIISTFYLHLHESLHGGVIKPLYIESVVRILNSQEVPDPFLDWLSTLLQEIADVVQRGALLPDSMSRSQTEASSSSLVGIADPKILVQVIGCVASFAANNSRRNIDVVNTWILLDALLWRPSPHLPRPETRPMNTKLHQTKEDPFLP</sequence>
<feature type="compositionally biased region" description="Polar residues" evidence="1">
    <location>
        <begin position="7"/>
        <end position="21"/>
    </location>
</feature>
<evidence type="ECO:0000256" key="1">
    <source>
        <dbReference type="SAM" id="MobiDB-lite"/>
    </source>
</evidence>
<evidence type="ECO:0000259" key="3">
    <source>
        <dbReference type="Pfam" id="PF20153"/>
    </source>
</evidence>
<keyword evidence="5" id="KW-1185">Reference proteome</keyword>
<dbReference type="Proteomes" id="UP001213000">
    <property type="component" value="Unassembled WGS sequence"/>
</dbReference>
<evidence type="ECO:0000313" key="5">
    <source>
        <dbReference type="Proteomes" id="UP001213000"/>
    </source>
</evidence>
<comment type="caution">
    <text evidence="4">The sequence shown here is derived from an EMBL/GenBank/DDBJ whole genome shotgun (WGS) entry which is preliminary data.</text>
</comment>
<feature type="transmembrane region" description="Helical" evidence="2">
    <location>
        <begin position="256"/>
        <end position="279"/>
    </location>
</feature>
<evidence type="ECO:0000313" key="4">
    <source>
        <dbReference type="EMBL" id="KAJ3572442.1"/>
    </source>
</evidence>
<keyword evidence="2" id="KW-1133">Transmembrane helix</keyword>
<dbReference type="EMBL" id="JANIEX010000142">
    <property type="protein sequence ID" value="KAJ3572442.1"/>
    <property type="molecule type" value="Genomic_DNA"/>
</dbReference>
<feature type="region of interest" description="Disordered" evidence="1">
    <location>
        <begin position="598"/>
        <end position="620"/>
    </location>
</feature>
<feature type="transmembrane region" description="Helical" evidence="2">
    <location>
        <begin position="285"/>
        <end position="314"/>
    </location>
</feature>
<accession>A0AAD5YYK7</accession>
<name>A0AAD5YYK7_9AGAR</name>
<feature type="transmembrane region" description="Helical" evidence="2">
    <location>
        <begin position="199"/>
        <end position="222"/>
    </location>
</feature>
<dbReference type="Pfam" id="PF20153">
    <property type="entry name" value="DUF6535"/>
    <property type="match status" value="1"/>
</dbReference>
<proteinExistence type="predicted"/>
<dbReference type="InterPro" id="IPR045338">
    <property type="entry name" value="DUF6535"/>
</dbReference>
<organism evidence="4 5">
    <name type="scientific">Leucocoprinus birnbaumii</name>
    <dbReference type="NCBI Taxonomy" id="56174"/>
    <lineage>
        <taxon>Eukaryota</taxon>
        <taxon>Fungi</taxon>
        <taxon>Dikarya</taxon>
        <taxon>Basidiomycota</taxon>
        <taxon>Agaricomycotina</taxon>
        <taxon>Agaricomycetes</taxon>
        <taxon>Agaricomycetidae</taxon>
        <taxon>Agaricales</taxon>
        <taxon>Agaricineae</taxon>
        <taxon>Agaricaceae</taxon>
        <taxon>Leucocoprinus</taxon>
    </lineage>
</organism>
<gene>
    <name evidence="4" type="ORF">NP233_g3080</name>
</gene>
<keyword evidence="2" id="KW-0812">Transmembrane</keyword>
<dbReference type="AlphaFoldDB" id="A0AAD5YYK7"/>
<reference evidence="4" key="1">
    <citation type="submission" date="2022-07" db="EMBL/GenBank/DDBJ databases">
        <title>Genome Sequence of Leucocoprinus birnbaumii.</title>
        <authorList>
            <person name="Buettner E."/>
        </authorList>
    </citation>
    <scope>NUCLEOTIDE SEQUENCE</scope>
    <source>
        <strain evidence="4">VT141</strain>
    </source>
</reference>
<keyword evidence="2" id="KW-0472">Membrane</keyword>
<protein>
    <recommendedName>
        <fullName evidence="3">DUF6535 domain-containing protein</fullName>
    </recommendedName>
</protein>
<evidence type="ECO:0000256" key="2">
    <source>
        <dbReference type="SAM" id="Phobius"/>
    </source>
</evidence>
<feature type="region of interest" description="Disordered" evidence="1">
    <location>
        <begin position="1"/>
        <end position="41"/>
    </location>
</feature>